<dbReference type="STRING" id="658187.LDG_7160"/>
<sequence>MVWTFISFIKLSNAIAMNERVLMPLRECNSIWSCWRYE</sequence>
<organism evidence="1 2">
    <name type="scientific">Legionella drancourtii LLAP12</name>
    <dbReference type="NCBI Taxonomy" id="658187"/>
    <lineage>
        <taxon>Bacteria</taxon>
        <taxon>Pseudomonadati</taxon>
        <taxon>Pseudomonadota</taxon>
        <taxon>Gammaproteobacteria</taxon>
        <taxon>Legionellales</taxon>
        <taxon>Legionellaceae</taxon>
        <taxon>Legionella</taxon>
    </lineage>
</organism>
<keyword evidence="2" id="KW-1185">Reference proteome</keyword>
<dbReference type="Proteomes" id="UP000002770">
    <property type="component" value="Unassembled WGS sequence"/>
</dbReference>
<reference evidence="1 2" key="1">
    <citation type="journal article" date="2011" name="BMC Genomics">
        <title>Insight into cross-talk between intra-amoebal pathogens.</title>
        <authorList>
            <person name="Gimenez G."/>
            <person name="Bertelli C."/>
            <person name="Moliner C."/>
            <person name="Robert C."/>
            <person name="Raoult D."/>
            <person name="Fournier P.E."/>
            <person name="Greub G."/>
        </authorList>
    </citation>
    <scope>NUCLEOTIDE SEQUENCE [LARGE SCALE GENOMIC DNA]</scope>
    <source>
        <strain evidence="1 2">LLAP12</strain>
    </source>
</reference>
<dbReference type="InParanoid" id="G9EPH6"/>
<accession>G9EPH6</accession>
<dbReference type="AlphaFoldDB" id="G9EPH6"/>
<gene>
    <name evidence="1" type="ORF">LDG_7160</name>
</gene>
<dbReference type="HOGENOM" id="CLU_3329476_0_0_6"/>
<evidence type="ECO:0000313" key="1">
    <source>
        <dbReference type="EMBL" id="EHL30799.1"/>
    </source>
</evidence>
<dbReference type="EMBL" id="JH413823">
    <property type="protein sequence ID" value="EHL30799.1"/>
    <property type="molecule type" value="Genomic_DNA"/>
</dbReference>
<protein>
    <submittedName>
        <fullName evidence="1">Uncharacterized protein</fullName>
    </submittedName>
</protein>
<evidence type="ECO:0000313" key="2">
    <source>
        <dbReference type="Proteomes" id="UP000002770"/>
    </source>
</evidence>
<name>G9EPH6_9GAMM</name>
<proteinExistence type="predicted"/>